<evidence type="ECO:0000256" key="1">
    <source>
        <dbReference type="ARBA" id="ARBA00009437"/>
    </source>
</evidence>
<evidence type="ECO:0000256" key="7">
    <source>
        <dbReference type="ARBA" id="ARBA00023163"/>
    </source>
</evidence>
<dbReference type="InterPro" id="IPR000847">
    <property type="entry name" value="LysR_HTH_N"/>
</dbReference>
<evidence type="ECO:0000256" key="4">
    <source>
        <dbReference type="ARBA" id="ARBA00022833"/>
    </source>
</evidence>
<evidence type="ECO:0000313" key="10">
    <source>
        <dbReference type="EMBL" id="HIT46608.1"/>
    </source>
</evidence>
<keyword evidence="2" id="KW-0479">Metal-binding</keyword>
<reference evidence="10" key="2">
    <citation type="journal article" date="2021" name="PeerJ">
        <title>Extensive microbial diversity within the chicken gut microbiome revealed by metagenomics and culture.</title>
        <authorList>
            <person name="Gilroy R."/>
            <person name="Ravi A."/>
            <person name="Getino M."/>
            <person name="Pursley I."/>
            <person name="Horton D.L."/>
            <person name="Alikhan N.F."/>
            <person name="Baker D."/>
            <person name="Gharbi K."/>
            <person name="Hall N."/>
            <person name="Watson M."/>
            <person name="Adriaenssens E.M."/>
            <person name="Foster-Nyarko E."/>
            <person name="Jarju S."/>
            <person name="Secka A."/>
            <person name="Antonio M."/>
            <person name="Oren A."/>
            <person name="Chaudhuri R.R."/>
            <person name="La Ragione R."/>
            <person name="Hildebrand F."/>
            <person name="Pallen M.J."/>
        </authorList>
    </citation>
    <scope>NUCLEOTIDE SEQUENCE</scope>
    <source>
        <strain evidence="10">ChiHecec2B26-709</strain>
    </source>
</reference>
<evidence type="ECO:0000256" key="3">
    <source>
        <dbReference type="ARBA" id="ARBA00022801"/>
    </source>
</evidence>
<keyword evidence="4" id="KW-0862">Zinc</keyword>
<feature type="domain" description="HTH lysR-type" evidence="9">
    <location>
        <begin position="7"/>
        <end position="59"/>
    </location>
</feature>
<dbReference type="PANTHER" id="PTHR43794">
    <property type="entry name" value="AMINOHYDROLASE SSNA-RELATED"/>
    <property type="match status" value="1"/>
</dbReference>
<evidence type="ECO:0000256" key="2">
    <source>
        <dbReference type="ARBA" id="ARBA00022723"/>
    </source>
</evidence>
<dbReference type="GO" id="GO:0019239">
    <property type="term" value="F:deaminase activity"/>
    <property type="evidence" value="ECO:0007669"/>
    <property type="project" value="UniProtKB-ARBA"/>
</dbReference>
<dbReference type="Gene3D" id="3.20.20.140">
    <property type="entry name" value="Metal-dependent hydrolases"/>
    <property type="match status" value="1"/>
</dbReference>
<reference evidence="10" key="1">
    <citation type="submission" date="2020-10" db="EMBL/GenBank/DDBJ databases">
        <authorList>
            <person name="Gilroy R."/>
        </authorList>
    </citation>
    <scope>NUCLEOTIDE SEQUENCE</scope>
    <source>
        <strain evidence="10">ChiHecec2B26-709</strain>
    </source>
</reference>
<gene>
    <name evidence="10" type="ORF">IAC35_01970</name>
</gene>
<comment type="similarity">
    <text evidence="1">Belongs to the LysR transcriptional regulatory family.</text>
</comment>
<dbReference type="SUPFAM" id="SSF46785">
    <property type="entry name" value="Winged helix' DNA-binding domain"/>
    <property type="match status" value="1"/>
</dbReference>
<evidence type="ECO:0000259" key="9">
    <source>
        <dbReference type="PROSITE" id="PS50931"/>
    </source>
</evidence>
<evidence type="ECO:0000256" key="5">
    <source>
        <dbReference type="ARBA" id="ARBA00023015"/>
    </source>
</evidence>
<name>A0A9D1GLZ3_9BACT</name>
<dbReference type="InterPro" id="IPR036388">
    <property type="entry name" value="WH-like_DNA-bd_sf"/>
</dbReference>
<protein>
    <submittedName>
        <fullName evidence="10">Amidohydrolase family protein</fullName>
    </submittedName>
</protein>
<dbReference type="Gene3D" id="2.30.40.10">
    <property type="entry name" value="Urease, subunit C, domain 1"/>
    <property type="match status" value="1"/>
</dbReference>
<dbReference type="InterPro" id="IPR011059">
    <property type="entry name" value="Metal-dep_hydrolase_composite"/>
</dbReference>
<dbReference type="InterPro" id="IPR032466">
    <property type="entry name" value="Metal_Hydrolase"/>
</dbReference>
<dbReference type="Pfam" id="PF01979">
    <property type="entry name" value="Amidohydro_1"/>
    <property type="match status" value="1"/>
</dbReference>
<dbReference type="EMBL" id="DVLC01000039">
    <property type="protein sequence ID" value="HIT46608.1"/>
    <property type="molecule type" value="Genomic_DNA"/>
</dbReference>
<dbReference type="Gene3D" id="1.10.10.10">
    <property type="entry name" value="Winged helix-like DNA-binding domain superfamily/Winged helix DNA-binding domain"/>
    <property type="match status" value="1"/>
</dbReference>
<organism evidence="10 11">
    <name type="scientific">Candidatus Cryptobacteroides merdipullorum</name>
    <dbReference type="NCBI Taxonomy" id="2840771"/>
    <lineage>
        <taxon>Bacteria</taxon>
        <taxon>Pseudomonadati</taxon>
        <taxon>Bacteroidota</taxon>
        <taxon>Bacteroidia</taxon>
        <taxon>Bacteroidales</taxon>
        <taxon>Candidatus Cryptobacteroides</taxon>
    </lineage>
</organism>
<keyword evidence="8" id="KW-0732">Signal</keyword>
<dbReference type="Pfam" id="PF00126">
    <property type="entry name" value="HTH_1"/>
    <property type="match status" value="1"/>
</dbReference>
<accession>A0A9D1GLZ3</accession>
<dbReference type="Proteomes" id="UP000886881">
    <property type="component" value="Unassembled WGS sequence"/>
</dbReference>
<keyword evidence="7" id="KW-0804">Transcription</keyword>
<keyword evidence="6" id="KW-0238">DNA-binding</keyword>
<dbReference type="GO" id="GO:0016814">
    <property type="term" value="F:hydrolase activity, acting on carbon-nitrogen (but not peptide) bonds, in cyclic amidines"/>
    <property type="evidence" value="ECO:0007669"/>
    <property type="project" value="UniProtKB-ARBA"/>
</dbReference>
<dbReference type="InterPro" id="IPR006680">
    <property type="entry name" value="Amidohydro-rel"/>
</dbReference>
<dbReference type="FunFam" id="1.10.10.10:FF:000001">
    <property type="entry name" value="LysR family transcriptional regulator"/>
    <property type="match status" value="1"/>
</dbReference>
<dbReference type="CDD" id="cd01298">
    <property type="entry name" value="ATZ_TRZ_like"/>
    <property type="match status" value="1"/>
</dbReference>
<evidence type="ECO:0000256" key="6">
    <source>
        <dbReference type="ARBA" id="ARBA00023125"/>
    </source>
</evidence>
<dbReference type="GO" id="GO:0003677">
    <property type="term" value="F:DNA binding"/>
    <property type="evidence" value="ECO:0007669"/>
    <property type="project" value="UniProtKB-KW"/>
</dbReference>
<dbReference type="PROSITE" id="PS50931">
    <property type="entry name" value="HTH_LYSR"/>
    <property type="match status" value="1"/>
</dbReference>
<dbReference type="InterPro" id="IPR050287">
    <property type="entry name" value="MTA/SAH_deaminase"/>
</dbReference>
<keyword evidence="5" id="KW-0805">Transcription regulation</keyword>
<comment type="caution">
    <text evidence="10">The sequence shown here is derived from an EMBL/GenBank/DDBJ whole genome shotgun (WGS) entry which is preliminary data.</text>
</comment>
<dbReference type="AlphaFoldDB" id="A0A9D1GLZ3"/>
<keyword evidence="3" id="KW-0378">Hydrolase</keyword>
<dbReference type="GO" id="GO:0046872">
    <property type="term" value="F:metal ion binding"/>
    <property type="evidence" value="ECO:0007669"/>
    <property type="project" value="UniProtKB-KW"/>
</dbReference>
<dbReference type="InterPro" id="IPR036390">
    <property type="entry name" value="WH_DNA-bd_sf"/>
</dbReference>
<proteinExistence type="inferred from homology"/>
<evidence type="ECO:0000313" key="11">
    <source>
        <dbReference type="Proteomes" id="UP000886881"/>
    </source>
</evidence>
<sequence length="477" mass="52316">MIDNFRLRVFASVAALGSFTSAAKALGVSQPAVSQNIAELEKFAGTRLLRRGRGGIELTAAGRRLLAQAEVILRECSKLENDFRAPQSLLLRGVQLDSRPCNILIKDGRFADLDAPAETPADKVVDASGLAILPALYNAHNHAAMTLMRGYADDMPLEKWLQEYVWPFEDKLTAADIRRGSDIAVNEMKASGSVFFSDMYFEIDETIKAVEESGMRAAIGITVMENHSKSVEEQKMQYVRDWKDPTGGRIQLVMAPHSVYTVGPDKLKRSAEFARKNGLRLHIHVAETRTEVENCIRDHGTTPVRYLESLGFLGPDVIAAHCVHVDAEEWKILARRGVTVAHCPCSNMKLGSGRFPYELAIESGCRITLGTDGVSSNNNLDLREEMKFAALLAKVAGDPALLPATEVFRWATRNGAEAFGLDAGEVARGRLADAILVDLGRSSMQPCHNLVSNFVYSADSSVIRHVICDGQLVYTAR</sequence>
<dbReference type="SUPFAM" id="SSF51338">
    <property type="entry name" value="Composite domain of metallo-dependent hydrolases"/>
    <property type="match status" value="1"/>
</dbReference>
<feature type="chain" id="PRO_5039359655" evidence="8">
    <location>
        <begin position="26"/>
        <end position="477"/>
    </location>
</feature>
<dbReference type="PRINTS" id="PR00039">
    <property type="entry name" value="HTHLYSR"/>
</dbReference>
<feature type="signal peptide" evidence="8">
    <location>
        <begin position="1"/>
        <end position="25"/>
    </location>
</feature>
<dbReference type="SUPFAM" id="SSF51556">
    <property type="entry name" value="Metallo-dependent hydrolases"/>
    <property type="match status" value="1"/>
</dbReference>
<dbReference type="FunFam" id="3.20.20.140:FF:000014">
    <property type="entry name" value="5-methylthioadenosine/S-adenosylhomocysteine deaminase"/>
    <property type="match status" value="1"/>
</dbReference>
<dbReference type="GO" id="GO:0003700">
    <property type="term" value="F:DNA-binding transcription factor activity"/>
    <property type="evidence" value="ECO:0007669"/>
    <property type="project" value="InterPro"/>
</dbReference>
<evidence type="ECO:0000256" key="8">
    <source>
        <dbReference type="SAM" id="SignalP"/>
    </source>
</evidence>
<dbReference type="PANTHER" id="PTHR43794:SF11">
    <property type="entry name" value="AMIDOHYDROLASE-RELATED DOMAIN-CONTAINING PROTEIN"/>
    <property type="match status" value="1"/>
</dbReference>